<sequence length="63" mass="7248">YDIGVPKWVFEIEQTDGDQVASRLMDIHHNHDAALAYLNDAMSLAETRFTQAARQIDRFLQTL</sequence>
<dbReference type="AlphaFoldDB" id="X1EWQ1"/>
<accession>X1EWQ1</accession>
<feature type="non-terminal residue" evidence="1">
    <location>
        <position position="1"/>
    </location>
</feature>
<dbReference type="EMBL" id="BARU01008114">
    <property type="protein sequence ID" value="GAH36972.1"/>
    <property type="molecule type" value="Genomic_DNA"/>
</dbReference>
<proteinExistence type="predicted"/>
<comment type="caution">
    <text evidence="1">The sequence shown here is derived from an EMBL/GenBank/DDBJ whole genome shotgun (WGS) entry which is preliminary data.</text>
</comment>
<evidence type="ECO:0000313" key="1">
    <source>
        <dbReference type="EMBL" id="GAH36972.1"/>
    </source>
</evidence>
<gene>
    <name evidence="1" type="ORF">S03H2_15939</name>
</gene>
<name>X1EWQ1_9ZZZZ</name>
<reference evidence="1" key="1">
    <citation type="journal article" date="2014" name="Front. Microbiol.">
        <title>High frequency of phylogenetically diverse reductive dehalogenase-homologous genes in deep subseafloor sedimentary metagenomes.</title>
        <authorList>
            <person name="Kawai M."/>
            <person name="Futagami T."/>
            <person name="Toyoda A."/>
            <person name="Takaki Y."/>
            <person name="Nishi S."/>
            <person name="Hori S."/>
            <person name="Arai W."/>
            <person name="Tsubouchi T."/>
            <person name="Morono Y."/>
            <person name="Uchiyama I."/>
            <person name="Ito T."/>
            <person name="Fujiyama A."/>
            <person name="Inagaki F."/>
            <person name="Takami H."/>
        </authorList>
    </citation>
    <scope>NUCLEOTIDE SEQUENCE</scope>
    <source>
        <strain evidence="1">Expedition CK06-06</strain>
    </source>
</reference>
<organism evidence="1">
    <name type="scientific">marine sediment metagenome</name>
    <dbReference type="NCBI Taxonomy" id="412755"/>
    <lineage>
        <taxon>unclassified sequences</taxon>
        <taxon>metagenomes</taxon>
        <taxon>ecological metagenomes</taxon>
    </lineage>
</organism>
<protein>
    <submittedName>
        <fullName evidence="1">Uncharacterized protein</fullName>
    </submittedName>
</protein>